<organism evidence="1 2">
    <name type="scientific">Lasiodiplodia mahajangana</name>
    <dbReference type="NCBI Taxonomy" id="1108764"/>
    <lineage>
        <taxon>Eukaryota</taxon>
        <taxon>Fungi</taxon>
        <taxon>Dikarya</taxon>
        <taxon>Ascomycota</taxon>
        <taxon>Pezizomycotina</taxon>
        <taxon>Dothideomycetes</taxon>
        <taxon>Dothideomycetes incertae sedis</taxon>
        <taxon>Botryosphaeriales</taxon>
        <taxon>Botryosphaeriaceae</taxon>
        <taxon>Lasiodiplodia</taxon>
    </lineage>
</organism>
<sequence>MPPFIDEKSQYAPMLGPEDESLDGEPPFVYHPNDKWRTRFYYLLVGTISITALSVGGVIRSLNTPACLVPETPGVRDPYTPVKLSYVNRVLKEDPDSPKFMGKPREELDQAWHDLLDGTLIKFSKEELMLANNATSIAHKDGGYVGGLGVSHSLHCLKRIKQYLHPGYYYPGEQNWTELDWHVDHCLDSLRKELLCKASPDVYLLEWTPHSLERPSVTVPQPHMCVDWDALHAWMQSRSAGYDDMVKPTESEWAAMQAKLEKEKEKEEHGHHT</sequence>
<comment type="caution">
    <text evidence="1">The sequence shown here is derived from an EMBL/GenBank/DDBJ whole genome shotgun (WGS) entry which is preliminary data.</text>
</comment>
<proteinExistence type="predicted"/>
<name>A0ACC2JF54_9PEZI</name>
<evidence type="ECO:0000313" key="1">
    <source>
        <dbReference type="EMBL" id="KAJ8126171.1"/>
    </source>
</evidence>
<keyword evidence="2" id="KW-1185">Reference proteome</keyword>
<accession>A0ACC2JF54</accession>
<dbReference type="Proteomes" id="UP001153332">
    <property type="component" value="Unassembled WGS sequence"/>
</dbReference>
<evidence type="ECO:0000313" key="2">
    <source>
        <dbReference type="Proteomes" id="UP001153332"/>
    </source>
</evidence>
<dbReference type="EMBL" id="JAPUUL010001987">
    <property type="protein sequence ID" value="KAJ8126171.1"/>
    <property type="molecule type" value="Genomic_DNA"/>
</dbReference>
<gene>
    <name evidence="1" type="ORF">O1611_g7467</name>
</gene>
<protein>
    <submittedName>
        <fullName evidence="1">Uncharacterized protein</fullName>
    </submittedName>
</protein>
<reference evidence="1" key="1">
    <citation type="submission" date="2022-12" db="EMBL/GenBank/DDBJ databases">
        <title>Genome Sequence of Lasiodiplodia mahajangana.</title>
        <authorList>
            <person name="Buettner E."/>
        </authorList>
    </citation>
    <scope>NUCLEOTIDE SEQUENCE</scope>
    <source>
        <strain evidence="1">VT137</strain>
    </source>
</reference>